<reference evidence="2" key="1">
    <citation type="submission" date="2016-06" db="EMBL/GenBank/DDBJ databases">
        <title>Parallel loss of symbiosis genes in relatives of nitrogen-fixing non-legume Parasponia.</title>
        <authorList>
            <person name="Van Velzen R."/>
            <person name="Holmer R."/>
            <person name="Bu F."/>
            <person name="Rutten L."/>
            <person name="Van Zeijl A."/>
            <person name="Liu W."/>
            <person name="Santuari L."/>
            <person name="Cao Q."/>
            <person name="Sharma T."/>
            <person name="Shen D."/>
            <person name="Roswanjaya Y."/>
            <person name="Wardhani T."/>
            <person name="Kalhor M.S."/>
            <person name="Jansen J."/>
            <person name="Van den Hoogen J."/>
            <person name="Gungor B."/>
            <person name="Hartog M."/>
            <person name="Hontelez J."/>
            <person name="Verver J."/>
            <person name="Yang W.-C."/>
            <person name="Schijlen E."/>
            <person name="Repin R."/>
            <person name="Schilthuizen M."/>
            <person name="Schranz E."/>
            <person name="Heidstra R."/>
            <person name="Miyata K."/>
            <person name="Fedorova E."/>
            <person name="Kohlen W."/>
            <person name="Bisseling T."/>
            <person name="Smit S."/>
            <person name="Geurts R."/>
        </authorList>
    </citation>
    <scope>NUCLEOTIDE SEQUENCE [LARGE SCALE GENOMIC DNA]</scope>
    <source>
        <strain evidence="2">cv. WU1-14</strain>
    </source>
</reference>
<dbReference type="EMBL" id="JXTB01000137">
    <property type="protein sequence ID" value="PON59722.1"/>
    <property type="molecule type" value="Genomic_DNA"/>
</dbReference>
<dbReference type="OrthoDB" id="10432137at2759"/>
<proteinExistence type="predicted"/>
<protein>
    <submittedName>
        <fullName evidence="1">Uncharacterized protein</fullName>
    </submittedName>
</protein>
<comment type="caution">
    <text evidence="1">The sequence shown here is derived from an EMBL/GenBank/DDBJ whole genome shotgun (WGS) entry which is preliminary data.</text>
</comment>
<accession>A0A2P5CFB0</accession>
<sequence>MYSSIVQKNPMPFQNAQGHVICLLLEEAEVTLP</sequence>
<evidence type="ECO:0000313" key="1">
    <source>
        <dbReference type="EMBL" id="PON59722.1"/>
    </source>
</evidence>
<evidence type="ECO:0000313" key="2">
    <source>
        <dbReference type="Proteomes" id="UP000237105"/>
    </source>
</evidence>
<organism evidence="1 2">
    <name type="scientific">Parasponia andersonii</name>
    <name type="common">Sponia andersonii</name>
    <dbReference type="NCBI Taxonomy" id="3476"/>
    <lineage>
        <taxon>Eukaryota</taxon>
        <taxon>Viridiplantae</taxon>
        <taxon>Streptophyta</taxon>
        <taxon>Embryophyta</taxon>
        <taxon>Tracheophyta</taxon>
        <taxon>Spermatophyta</taxon>
        <taxon>Magnoliopsida</taxon>
        <taxon>eudicotyledons</taxon>
        <taxon>Gunneridae</taxon>
        <taxon>Pentapetalae</taxon>
        <taxon>rosids</taxon>
        <taxon>fabids</taxon>
        <taxon>Rosales</taxon>
        <taxon>Cannabaceae</taxon>
        <taxon>Parasponia</taxon>
    </lineage>
</organism>
<name>A0A2P5CFB0_PARAD</name>
<keyword evidence="2" id="KW-1185">Reference proteome</keyword>
<gene>
    <name evidence="1" type="ORF">PanWU01x14_157790</name>
</gene>
<dbReference type="Proteomes" id="UP000237105">
    <property type="component" value="Unassembled WGS sequence"/>
</dbReference>
<dbReference type="AlphaFoldDB" id="A0A2P5CFB0"/>